<organism evidence="2 3">
    <name type="scientific">Marmota monax</name>
    <name type="common">Woodchuck</name>
    <dbReference type="NCBI Taxonomy" id="9995"/>
    <lineage>
        <taxon>Eukaryota</taxon>
        <taxon>Metazoa</taxon>
        <taxon>Chordata</taxon>
        <taxon>Craniata</taxon>
        <taxon>Vertebrata</taxon>
        <taxon>Euteleostomi</taxon>
        <taxon>Mammalia</taxon>
        <taxon>Eutheria</taxon>
        <taxon>Euarchontoglires</taxon>
        <taxon>Glires</taxon>
        <taxon>Rodentia</taxon>
        <taxon>Sciuromorpha</taxon>
        <taxon>Sciuridae</taxon>
        <taxon>Xerinae</taxon>
        <taxon>Marmotini</taxon>
        <taxon>Marmota</taxon>
    </lineage>
</organism>
<proteinExistence type="predicted"/>
<evidence type="ECO:0000313" key="2">
    <source>
        <dbReference type="EMBL" id="KAF7460164.1"/>
    </source>
</evidence>
<evidence type="ECO:0000313" key="3">
    <source>
        <dbReference type="Proteomes" id="UP000662637"/>
    </source>
</evidence>
<reference evidence="2" key="1">
    <citation type="submission" date="2020-08" db="EMBL/GenBank/DDBJ databases">
        <authorList>
            <person name="Shumante A."/>
            <person name="Zimin A.V."/>
            <person name="Puiu D."/>
            <person name="Salzberg S.L."/>
        </authorList>
    </citation>
    <scope>NUCLEOTIDE SEQUENCE</scope>
    <source>
        <strain evidence="2">WC2-LM</strain>
        <tissue evidence="2">Liver</tissue>
    </source>
</reference>
<dbReference type="AlphaFoldDB" id="A0A834PI47"/>
<protein>
    <submittedName>
        <fullName evidence="2">Uncharacterized protein</fullName>
    </submittedName>
</protein>
<comment type="caution">
    <text evidence="2">The sequence shown here is derived from an EMBL/GenBank/DDBJ whole genome shotgun (WGS) entry which is preliminary data.</text>
</comment>
<feature type="compositionally biased region" description="Basic and acidic residues" evidence="1">
    <location>
        <begin position="245"/>
        <end position="255"/>
    </location>
</feature>
<dbReference type="Proteomes" id="UP000662637">
    <property type="component" value="Unassembled WGS sequence"/>
</dbReference>
<feature type="compositionally biased region" description="Low complexity" evidence="1">
    <location>
        <begin position="223"/>
        <end position="236"/>
    </location>
</feature>
<evidence type="ECO:0000256" key="1">
    <source>
        <dbReference type="SAM" id="MobiDB-lite"/>
    </source>
</evidence>
<dbReference type="EMBL" id="WJEC01008806">
    <property type="protein sequence ID" value="KAF7460164.1"/>
    <property type="molecule type" value="Genomic_DNA"/>
</dbReference>
<feature type="region of interest" description="Disordered" evidence="1">
    <location>
        <begin position="90"/>
        <end position="111"/>
    </location>
</feature>
<feature type="compositionally biased region" description="Low complexity" evidence="1">
    <location>
        <begin position="190"/>
        <end position="214"/>
    </location>
</feature>
<gene>
    <name evidence="2" type="ORF">GHT09_019900</name>
</gene>
<sequence length="329" mass="33999">MASTVNQAAAEGSTPSLMVGTWTVRDPKSPDATFALGSRLCGLRHENPWLRQFSSLGGPGRWRFRPGCPVFGKPLISAAQVRGSRLPWLGPGGGGGGGAGRRGGGGGRTSSGGGYCCWWRGQCWRSGGGRGFLPESRGGLPSPYLQSSWKPGSRRLAAGWAAACPLAARAAPGGGAATYCIPRGAELDSSLRAPRSAARGRPARRGAPARVLPPAGQPGQGRAGPRACSCSSPPASNERFPGSRSSEEGVARDRSLPLPLPRSHSPCPPPLVFLPAQPPSHAIPTCPELQIQPSQHQQTGTKLQPAVPLPGSGGNGTRMVITDPRPVLF</sequence>
<accession>A0A834PI47</accession>
<feature type="region of interest" description="Disordered" evidence="1">
    <location>
        <begin position="190"/>
        <end position="262"/>
    </location>
</feature>
<name>A0A834PI47_MARMO</name>
<feature type="region of interest" description="Disordered" evidence="1">
    <location>
        <begin position="295"/>
        <end position="329"/>
    </location>
</feature>